<keyword evidence="1" id="KW-1133">Transmembrane helix</keyword>
<protein>
    <submittedName>
        <fullName evidence="2">Uncharacterized protein</fullName>
    </submittedName>
</protein>
<comment type="caution">
    <text evidence="2">The sequence shown here is derived from an EMBL/GenBank/DDBJ whole genome shotgun (WGS) entry which is preliminary data.</text>
</comment>
<feature type="transmembrane region" description="Helical" evidence="1">
    <location>
        <begin position="17"/>
        <end position="38"/>
    </location>
</feature>
<evidence type="ECO:0000313" key="3">
    <source>
        <dbReference type="Proteomes" id="UP000078419"/>
    </source>
</evidence>
<evidence type="ECO:0000256" key="1">
    <source>
        <dbReference type="SAM" id="Phobius"/>
    </source>
</evidence>
<gene>
    <name evidence="2" type="ORF">ANAPC1_01115</name>
</gene>
<keyword evidence="1" id="KW-0812">Transmembrane</keyword>
<dbReference type="Proteomes" id="UP000078419">
    <property type="component" value="Unassembled WGS sequence"/>
</dbReference>
<organism evidence="2 3">
    <name type="scientific">Anaplasma phagocytophilum</name>
    <name type="common">Ehrlichia phagocytophila</name>
    <dbReference type="NCBI Taxonomy" id="948"/>
    <lineage>
        <taxon>Bacteria</taxon>
        <taxon>Pseudomonadati</taxon>
        <taxon>Pseudomonadota</taxon>
        <taxon>Alphaproteobacteria</taxon>
        <taxon>Rickettsiales</taxon>
        <taxon>Anaplasmataceae</taxon>
        <taxon>Anaplasma</taxon>
        <taxon>phagocytophilum group</taxon>
    </lineage>
</organism>
<accession>A0AA45UUE3</accession>
<dbReference type="AlphaFoldDB" id="A0AA45UUE3"/>
<evidence type="ECO:0000313" key="2">
    <source>
        <dbReference type="EMBL" id="SBO14748.1"/>
    </source>
</evidence>
<sequence length="49" mass="5633">MAPVLCTWLMQVTGWKVAPGFCVMFWALVACIALSRITPKDIHRDWIKQ</sequence>
<proteinExistence type="predicted"/>
<dbReference type="EMBL" id="FLLR01000063">
    <property type="protein sequence ID" value="SBO14748.1"/>
    <property type="molecule type" value="Genomic_DNA"/>
</dbReference>
<reference evidence="3" key="1">
    <citation type="submission" date="2016-03" db="EMBL/GenBank/DDBJ databases">
        <authorList>
            <person name="Loux Valentin"/>
        </authorList>
    </citation>
    <scope>NUCLEOTIDE SEQUENCE [LARGE SCALE GENOMIC DNA]</scope>
    <source>
        <strain evidence="3">C1</strain>
    </source>
</reference>
<name>A0AA45UUE3_ANAPH</name>
<keyword evidence="1" id="KW-0472">Membrane</keyword>